<dbReference type="InterPro" id="IPR014710">
    <property type="entry name" value="RmlC-like_jellyroll"/>
</dbReference>
<gene>
    <name evidence="1" type="ORF">ACFP4F_31140</name>
</gene>
<reference evidence="2" key="1">
    <citation type="journal article" date="2019" name="Int. J. Syst. Evol. Microbiol.">
        <title>The Global Catalogue of Microorganisms (GCM) 10K type strain sequencing project: providing services to taxonomists for standard genome sequencing and annotation.</title>
        <authorList>
            <consortium name="The Broad Institute Genomics Platform"/>
            <consortium name="The Broad Institute Genome Sequencing Center for Infectious Disease"/>
            <person name="Wu L."/>
            <person name="Ma J."/>
        </authorList>
    </citation>
    <scope>NUCLEOTIDE SEQUENCE [LARGE SCALE GENOMIC DNA]</scope>
    <source>
        <strain evidence="2">CGMCC 1.15180</strain>
    </source>
</reference>
<dbReference type="SUPFAM" id="SSF51182">
    <property type="entry name" value="RmlC-like cupins"/>
    <property type="match status" value="2"/>
</dbReference>
<sequence length="279" mass="31127">MRVGKASDTDVEQVGTMREGKLDQKHLLFGEDDSPNNYDLNMGLTGGGGWRTPRHRHNFDQIRYVIQGELPYTETEVLKEGWVGYFPESVHYGPQERAEGLRTMVLQCGGASGQGYLSVARREAVNAELNKVGEFKKGLYHYTDANGVAQTKDGSEAIFEHATGGALRFAAPRYTDVIAMDPDAYDWHKSQDTGVEEKWLGRFTERDLRIGFLRLDAGAVYQAGQFNSIEILFQTKGRVTAGGTEYGPETGYEFLANEGPVQVEAVEPTEFLRMVLHTF</sequence>
<evidence type="ECO:0000313" key="2">
    <source>
        <dbReference type="Proteomes" id="UP001596139"/>
    </source>
</evidence>
<evidence type="ECO:0008006" key="3">
    <source>
        <dbReference type="Google" id="ProtNLM"/>
    </source>
</evidence>
<dbReference type="InterPro" id="IPR011051">
    <property type="entry name" value="RmlC_Cupin_sf"/>
</dbReference>
<evidence type="ECO:0000313" key="1">
    <source>
        <dbReference type="EMBL" id="MFC6066974.1"/>
    </source>
</evidence>
<dbReference type="EMBL" id="JBHSPX010000009">
    <property type="protein sequence ID" value="MFC6066974.1"/>
    <property type="molecule type" value="Genomic_DNA"/>
</dbReference>
<proteinExistence type="predicted"/>
<organism evidence="1 2">
    <name type="scientific">Streptomyces ochraceiscleroticus</name>
    <dbReference type="NCBI Taxonomy" id="47761"/>
    <lineage>
        <taxon>Bacteria</taxon>
        <taxon>Bacillati</taxon>
        <taxon>Actinomycetota</taxon>
        <taxon>Actinomycetes</taxon>
        <taxon>Kitasatosporales</taxon>
        <taxon>Streptomycetaceae</taxon>
        <taxon>Streptomyces</taxon>
    </lineage>
</organism>
<name>A0ABW1MV77_9ACTN</name>
<dbReference type="Proteomes" id="UP001596139">
    <property type="component" value="Unassembled WGS sequence"/>
</dbReference>
<comment type="caution">
    <text evidence="1">The sequence shown here is derived from an EMBL/GenBank/DDBJ whole genome shotgun (WGS) entry which is preliminary data.</text>
</comment>
<protein>
    <recommendedName>
        <fullName evidence="3">Cupin 2 conserved barrel domain-containing protein</fullName>
    </recommendedName>
</protein>
<dbReference type="Gene3D" id="2.60.120.10">
    <property type="entry name" value="Jelly Rolls"/>
    <property type="match status" value="1"/>
</dbReference>
<accession>A0ABW1MV77</accession>
<keyword evidence="2" id="KW-1185">Reference proteome</keyword>
<dbReference type="RefSeq" id="WP_031054863.1">
    <property type="nucleotide sequence ID" value="NZ_JBHSPX010000009.1"/>
</dbReference>